<dbReference type="GO" id="GO:0016740">
    <property type="term" value="F:transferase activity"/>
    <property type="evidence" value="ECO:0007669"/>
    <property type="project" value="UniProtKB-ARBA"/>
</dbReference>
<evidence type="ECO:0000256" key="3">
    <source>
        <dbReference type="ARBA" id="ARBA00022989"/>
    </source>
</evidence>
<comment type="subcellular location">
    <subcellularLocation>
        <location evidence="1">Endomembrane system</location>
        <topology evidence="1">Multi-pass membrane protein</topology>
    </subcellularLocation>
</comment>
<evidence type="ECO:0000256" key="5">
    <source>
        <dbReference type="SAM" id="Phobius"/>
    </source>
</evidence>
<dbReference type="AlphaFoldDB" id="A0A1B8ZQ76"/>
<evidence type="ECO:0000313" key="7">
    <source>
        <dbReference type="Proteomes" id="UP000093432"/>
    </source>
</evidence>
<feature type="transmembrane region" description="Helical" evidence="5">
    <location>
        <begin position="139"/>
        <end position="165"/>
    </location>
</feature>
<dbReference type="InterPro" id="IPR007318">
    <property type="entry name" value="Phopholipid_MeTrfase"/>
</dbReference>
<dbReference type="OrthoDB" id="9782395at2"/>
<dbReference type="EMBL" id="MAYG01000001">
    <property type="protein sequence ID" value="OCA73739.1"/>
    <property type="molecule type" value="Genomic_DNA"/>
</dbReference>
<dbReference type="Proteomes" id="UP000093432">
    <property type="component" value="Unassembled WGS sequence"/>
</dbReference>
<evidence type="ECO:0000256" key="2">
    <source>
        <dbReference type="ARBA" id="ARBA00022692"/>
    </source>
</evidence>
<proteinExistence type="predicted"/>
<protein>
    <submittedName>
        <fullName evidence="6">Beta-carotene 15,15'-monooxygenase</fullName>
    </submittedName>
</protein>
<feature type="transmembrane region" description="Helical" evidence="5">
    <location>
        <begin position="49"/>
        <end position="70"/>
    </location>
</feature>
<dbReference type="Gene3D" id="1.20.120.1630">
    <property type="match status" value="1"/>
</dbReference>
<dbReference type="Pfam" id="PF04191">
    <property type="entry name" value="PEMT"/>
    <property type="match status" value="1"/>
</dbReference>
<keyword evidence="2 5" id="KW-0812">Transmembrane</keyword>
<name>A0A1B8ZQ76_9FLAO</name>
<dbReference type="GO" id="GO:0004497">
    <property type="term" value="F:monooxygenase activity"/>
    <property type="evidence" value="ECO:0007669"/>
    <property type="project" value="UniProtKB-KW"/>
</dbReference>
<keyword evidence="6" id="KW-0560">Oxidoreductase</keyword>
<comment type="caution">
    <text evidence="6">The sequence shown here is derived from an EMBL/GenBank/DDBJ whole genome shotgun (WGS) entry which is preliminary data.</text>
</comment>
<dbReference type="RefSeq" id="WP_065397738.1">
    <property type="nucleotide sequence ID" value="NZ_MAYG01000001.1"/>
</dbReference>
<organism evidence="6 7">
    <name type="scientific">Chryseobacterium arthrosphaerae</name>
    <dbReference type="NCBI Taxonomy" id="651561"/>
    <lineage>
        <taxon>Bacteria</taxon>
        <taxon>Pseudomonadati</taxon>
        <taxon>Bacteroidota</taxon>
        <taxon>Flavobacteriia</taxon>
        <taxon>Flavobacteriales</taxon>
        <taxon>Weeksellaceae</taxon>
        <taxon>Chryseobacterium group</taxon>
        <taxon>Chryseobacterium</taxon>
    </lineage>
</organism>
<feature type="transmembrane region" description="Helical" evidence="5">
    <location>
        <begin position="82"/>
        <end position="105"/>
    </location>
</feature>
<evidence type="ECO:0000256" key="4">
    <source>
        <dbReference type="ARBA" id="ARBA00023136"/>
    </source>
</evidence>
<feature type="transmembrane region" description="Helical" evidence="5">
    <location>
        <begin position="7"/>
        <end position="29"/>
    </location>
</feature>
<keyword evidence="6" id="KW-0503">Monooxygenase</keyword>
<evidence type="ECO:0000256" key="1">
    <source>
        <dbReference type="ARBA" id="ARBA00004127"/>
    </source>
</evidence>
<dbReference type="GO" id="GO:0012505">
    <property type="term" value="C:endomembrane system"/>
    <property type="evidence" value="ECO:0007669"/>
    <property type="project" value="UniProtKB-SubCell"/>
</dbReference>
<evidence type="ECO:0000313" key="6">
    <source>
        <dbReference type="EMBL" id="OCA73739.1"/>
    </source>
</evidence>
<gene>
    <name evidence="6" type="ORF">BBI00_05000</name>
</gene>
<keyword evidence="3 5" id="KW-1133">Transmembrane helix</keyword>
<keyword evidence="4 5" id="KW-0472">Membrane</keyword>
<dbReference type="STRING" id="651561.BBI00_05000"/>
<dbReference type="PANTHER" id="PTHR12714">
    <property type="entry name" value="PROTEIN-S ISOPRENYLCYSTEINE O-METHYLTRANSFERASE"/>
    <property type="match status" value="1"/>
</dbReference>
<dbReference type="PANTHER" id="PTHR12714:SF9">
    <property type="entry name" value="PROTEIN-S-ISOPRENYLCYSTEINE O-METHYLTRANSFERASE"/>
    <property type="match status" value="1"/>
</dbReference>
<accession>A0A1B8ZQ76</accession>
<reference evidence="7" key="1">
    <citation type="submission" date="2016-07" db="EMBL/GenBank/DDBJ databases">
        <authorList>
            <person name="Florea S."/>
            <person name="Webb J.S."/>
            <person name="Jaromczyk J."/>
            <person name="Schardl C.L."/>
        </authorList>
    </citation>
    <scope>NUCLEOTIDE SEQUENCE [LARGE SCALE GENOMIC DNA]</scope>
    <source>
        <strain evidence="7">CC-VM-7</strain>
    </source>
</reference>
<sequence>MTDFIRFFIPIYFILFFTVSLLGISIAVAKKIGKNPNVLPKDDSAYALIGWYFKLVLAALFIYTLLLLWFPATMDKAFKITLLETVFIQYAGAILMILAFIWVVIAQFQMKDSWRIGIDDQVNTKLITTGLFRFSRNPVFLGMSVSLSGFFLAFPTAIAFFFAVIGSVLMQIQIRLEEEHLLKQHGEVYQAYKMKVNRMLRLY</sequence>